<dbReference type="EMBL" id="BKAJ01000025">
    <property type="protein sequence ID" value="GEP54200.1"/>
    <property type="molecule type" value="Genomic_DNA"/>
</dbReference>
<feature type="domain" description="ABC transporter" evidence="8">
    <location>
        <begin position="6"/>
        <end position="257"/>
    </location>
</feature>
<reference evidence="9 10" key="1">
    <citation type="submission" date="2019-07" db="EMBL/GenBank/DDBJ databases">
        <title>Whole genome shotgun sequence of Reyranella soli NBRC 108950.</title>
        <authorList>
            <person name="Hosoyama A."/>
            <person name="Uohara A."/>
            <person name="Ohji S."/>
            <person name="Ichikawa N."/>
        </authorList>
    </citation>
    <scope>NUCLEOTIDE SEQUENCE [LARGE SCALE GENOMIC DNA]</scope>
    <source>
        <strain evidence="9 10">NBRC 108950</strain>
    </source>
</reference>
<dbReference type="GO" id="GO:0005886">
    <property type="term" value="C:plasma membrane"/>
    <property type="evidence" value="ECO:0007669"/>
    <property type="project" value="UniProtKB-SubCell"/>
</dbReference>
<dbReference type="CDD" id="cd03257">
    <property type="entry name" value="ABC_NikE_OppD_transporters"/>
    <property type="match status" value="1"/>
</dbReference>
<keyword evidence="3" id="KW-0813">Transport</keyword>
<protein>
    <submittedName>
        <fullName evidence="9">ABC transporter ATP-binding protein</fullName>
    </submittedName>
</protein>
<dbReference type="Pfam" id="PF08352">
    <property type="entry name" value="oligo_HPY"/>
    <property type="match status" value="1"/>
</dbReference>
<evidence type="ECO:0000259" key="8">
    <source>
        <dbReference type="PROSITE" id="PS50893"/>
    </source>
</evidence>
<dbReference type="PANTHER" id="PTHR43297:SF2">
    <property type="entry name" value="DIPEPTIDE TRANSPORT ATP-BINDING PROTEIN DPPD"/>
    <property type="match status" value="1"/>
</dbReference>
<dbReference type="GO" id="GO:0055085">
    <property type="term" value="P:transmembrane transport"/>
    <property type="evidence" value="ECO:0007669"/>
    <property type="project" value="UniProtKB-ARBA"/>
</dbReference>
<dbReference type="Pfam" id="PF00005">
    <property type="entry name" value="ABC_tran"/>
    <property type="match status" value="1"/>
</dbReference>
<evidence type="ECO:0000256" key="2">
    <source>
        <dbReference type="ARBA" id="ARBA00005417"/>
    </source>
</evidence>
<comment type="subcellular location">
    <subcellularLocation>
        <location evidence="1">Cell inner membrane</location>
        <topology evidence="1">Peripheral membrane protein</topology>
    </subcellularLocation>
</comment>
<dbReference type="InterPro" id="IPR003439">
    <property type="entry name" value="ABC_transporter-like_ATP-bd"/>
</dbReference>
<evidence type="ECO:0000256" key="1">
    <source>
        <dbReference type="ARBA" id="ARBA00004417"/>
    </source>
</evidence>
<dbReference type="GO" id="GO:0016887">
    <property type="term" value="F:ATP hydrolysis activity"/>
    <property type="evidence" value="ECO:0007669"/>
    <property type="project" value="InterPro"/>
</dbReference>
<dbReference type="OrthoDB" id="9815712at2"/>
<evidence type="ECO:0000256" key="6">
    <source>
        <dbReference type="ARBA" id="ARBA00022840"/>
    </source>
</evidence>
<dbReference type="RefSeq" id="WP_147147532.1">
    <property type="nucleotide sequence ID" value="NZ_BKAJ01000025.1"/>
</dbReference>
<dbReference type="Proteomes" id="UP000321058">
    <property type="component" value="Unassembled WGS sequence"/>
</dbReference>
<keyword evidence="4" id="KW-1003">Cell membrane</keyword>
<dbReference type="InterPro" id="IPR013563">
    <property type="entry name" value="Oligopep_ABC_C"/>
</dbReference>
<organism evidence="9 10">
    <name type="scientific">Reyranella soli</name>
    <dbReference type="NCBI Taxonomy" id="1230389"/>
    <lineage>
        <taxon>Bacteria</taxon>
        <taxon>Pseudomonadati</taxon>
        <taxon>Pseudomonadota</taxon>
        <taxon>Alphaproteobacteria</taxon>
        <taxon>Hyphomicrobiales</taxon>
        <taxon>Reyranellaceae</taxon>
        <taxon>Reyranella</taxon>
    </lineage>
</organism>
<accession>A0A512N5F0</accession>
<evidence type="ECO:0000313" key="9">
    <source>
        <dbReference type="EMBL" id="GEP54200.1"/>
    </source>
</evidence>
<dbReference type="Gene3D" id="3.40.50.300">
    <property type="entry name" value="P-loop containing nucleotide triphosphate hydrolases"/>
    <property type="match status" value="1"/>
</dbReference>
<dbReference type="PANTHER" id="PTHR43297">
    <property type="entry name" value="OLIGOPEPTIDE TRANSPORT ATP-BINDING PROTEIN APPD"/>
    <property type="match status" value="1"/>
</dbReference>
<dbReference type="PROSITE" id="PS50893">
    <property type="entry name" value="ABC_TRANSPORTER_2"/>
    <property type="match status" value="1"/>
</dbReference>
<dbReference type="SMART" id="SM00382">
    <property type="entry name" value="AAA"/>
    <property type="match status" value="1"/>
</dbReference>
<comment type="caution">
    <text evidence="9">The sequence shown here is derived from an EMBL/GenBank/DDBJ whole genome shotgun (WGS) entry which is preliminary data.</text>
</comment>
<gene>
    <name evidence="9" type="ORF">RSO01_13660</name>
</gene>
<keyword evidence="6 9" id="KW-0067">ATP-binding</keyword>
<dbReference type="InterPro" id="IPR003593">
    <property type="entry name" value="AAA+_ATPase"/>
</dbReference>
<dbReference type="GO" id="GO:0005524">
    <property type="term" value="F:ATP binding"/>
    <property type="evidence" value="ECO:0007669"/>
    <property type="project" value="UniProtKB-KW"/>
</dbReference>
<evidence type="ECO:0000256" key="5">
    <source>
        <dbReference type="ARBA" id="ARBA00022741"/>
    </source>
</evidence>
<evidence type="ECO:0000256" key="4">
    <source>
        <dbReference type="ARBA" id="ARBA00022475"/>
    </source>
</evidence>
<evidence type="ECO:0000313" key="10">
    <source>
        <dbReference type="Proteomes" id="UP000321058"/>
    </source>
</evidence>
<proteinExistence type="inferred from homology"/>
<dbReference type="GO" id="GO:0015833">
    <property type="term" value="P:peptide transport"/>
    <property type="evidence" value="ECO:0007669"/>
    <property type="project" value="InterPro"/>
</dbReference>
<comment type="similarity">
    <text evidence="2">Belongs to the ABC transporter superfamily.</text>
</comment>
<dbReference type="InterPro" id="IPR027417">
    <property type="entry name" value="P-loop_NTPase"/>
</dbReference>
<keyword evidence="10" id="KW-1185">Reference proteome</keyword>
<evidence type="ECO:0000256" key="7">
    <source>
        <dbReference type="ARBA" id="ARBA00023136"/>
    </source>
</evidence>
<sequence>MTAPLLKVEDLTISLASDGGSLPLVKSLSFEIAAGETLCLVGESGCGKSLTALAIIGLLNRRIMRASGGGIFFEGRDLLSADAEAMRRLRGDRLAMVFQEPMTSLNPVQQVGRQISEVIVEHRGTSEREAEREAVRLLDLVRIPDAARRARDFPHQLSGGMRQRVMIAMALALRPALLIADEPTTALDVTIQAQVLALMDELRREFGTALLLITHDLGVVAEMADRVLVLYAGRAVEEAPVEQLFDQPTHPYTRGLLDAIRQLLKPDIERLAEIPGTVPVPAKLDRGCSFAERCGLAMPICGEKRPVLGPRGSRHSAACWLGHLPVEQPA</sequence>
<keyword evidence="7" id="KW-0472">Membrane</keyword>
<dbReference type="NCBIfam" id="TIGR01727">
    <property type="entry name" value="oligo_HPY"/>
    <property type="match status" value="1"/>
</dbReference>
<dbReference type="AlphaFoldDB" id="A0A512N5F0"/>
<name>A0A512N5F0_9HYPH</name>
<dbReference type="PROSITE" id="PS00211">
    <property type="entry name" value="ABC_TRANSPORTER_1"/>
    <property type="match status" value="1"/>
</dbReference>
<dbReference type="FunFam" id="3.40.50.300:FF:000016">
    <property type="entry name" value="Oligopeptide ABC transporter ATP-binding component"/>
    <property type="match status" value="1"/>
</dbReference>
<dbReference type="InterPro" id="IPR017871">
    <property type="entry name" value="ABC_transporter-like_CS"/>
</dbReference>
<dbReference type="InterPro" id="IPR050388">
    <property type="entry name" value="ABC_Ni/Peptide_Import"/>
</dbReference>
<keyword evidence="5" id="KW-0547">Nucleotide-binding</keyword>
<dbReference type="SUPFAM" id="SSF52540">
    <property type="entry name" value="P-loop containing nucleoside triphosphate hydrolases"/>
    <property type="match status" value="1"/>
</dbReference>
<evidence type="ECO:0000256" key="3">
    <source>
        <dbReference type="ARBA" id="ARBA00022448"/>
    </source>
</evidence>